<evidence type="ECO:0000313" key="7">
    <source>
        <dbReference type="EMBL" id="CAF4385257.1"/>
    </source>
</evidence>
<dbReference type="PANTHER" id="PTHR13391:SF0">
    <property type="entry name" value="PROTEIN MISATO HOMOLOG 1"/>
    <property type="match status" value="1"/>
</dbReference>
<dbReference type="InterPro" id="IPR036525">
    <property type="entry name" value="Tubulin/FtsZ_GTPase_sf"/>
</dbReference>
<keyword evidence="3" id="KW-0496">Mitochondrion</keyword>
<evidence type="ECO:0000259" key="4">
    <source>
        <dbReference type="Pfam" id="PF10644"/>
    </source>
</evidence>
<sequence>SKKQIMPSSSREIVTIQVGHYSNYIGAHLWNNFDIESSMNAYNSSFFNINENKCTPRLILFDQRGALKELSNVTDSSSDLSCELDMNTEYIDCSNGNNEKLNYLKEFDNDNKKQEIEPINFEQSIQSWPDFLRTKSTFNPRSSITLQDHWHNDNDNSNEQFDIYHAGVQAYKQQFDQIEETFHYFLEQCDCLQGFRCLCDTNDGFSGLYSNIQDYLYEECPKRPTFTYLSFKPRTNSKHNQTDLINFCLTLTNSLCTNEMPTIPLSLQYPLESSDQKIHFPSFNYDSTSFYQTSFLLSIVIQHSLISSTFTYDMLTDRLCPKKNYLLSLSSLLPFDLNSSSTLLTYLQNRDLFSSLINLTPFIKQKMDNELLACHCFIRGIDQHYLYNPHTTQSTIQFHSASDLIDTYFFEQYSSTMISSSSSWKQKLQFQLPDPFTQLNNSS</sequence>
<evidence type="ECO:0000256" key="3">
    <source>
        <dbReference type="ARBA" id="ARBA00023128"/>
    </source>
</evidence>
<evidence type="ECO:0000313" key="8">
    <source>
        <dbReference type="Proteomes" id="UP000677228"/>
    </source>
</evidence>
<evidence type="ECO:0000256" key="2">
    <source>
        <dbReference type="ARBA" id="ARBA00008507"/>
    </source>
</evidence>
<dbReference type="InterPro" id="IPR029209">
    <property type="entry name" value="DML1/Misato_tubulin"/>
</dbReference>
<feature type="domain" description="DML1/Misato tubulin" evidence="5">
    <location>
        <begin position="123"/>
        <end position="306"/>
    </location>
</feature>
<comment type="caution">
    <text evidence="6">The sequence shown here is derived from an EMBL/GenBank/DDBJ whole genome shotgun (WGS) entry which is preliminary data.</text>
</comment>
<dbReference type="AlphaFoldDB" id="A0A8S2G1V7"/>
<feature type="domain" description="Misato Segment II tubulin-like" evidence="4">
    <location>
        <begin position="11"/>
        <end position="92"/>
    </location>
</feature>
<dbReference type="SUPFAM" id="SSF52490">
    <property type="entry name" value="Tubulin nucleotide-binding domain-like"/>
    <property type="match status" value="1"/>
</dbReference>
<dbReference type="Proteomes" id="UP000682733">
    <property type="component" value="Unassembled WGS sequence"/>
</dbReference>
<evidence type="ECO:0000256" key="1">
    <source>
        <dbReference type="ARBA" id="ARBA00004173"/>
    </source>
</evidence>
<organism evidence="6 8">
    <name type="scientific">Didymodactylos carnosus</name>
    <dbReference type="NCBI Taxonomy" id="1234261"/>
    <lineage>
        <taxon>Eukaryota</taxon>
        <taxon>Metazoa</taxon>
        <taxon>Spiralia</taxon>
        <taxon>Gnathifera</taxon>
        <taxon>Rotifera</taxon>
        <taxon>Eurotatoria</taxon>
        <taxon>Bdelloidea</taxon>
        <taxon>Philodinida</taxon>
        <taxon>Philodinidae</taxon>
        <taxon>Didymodactylos</taxon>
    </lineage>
</organism>
<dbReference type="Proteomes" id="UP000677228">
    <property type="component" value="Unassembled WGS sequence"/>
</dbReference>
<gene>
    <name evidence="6" type="ORF">OVA965_LOCUS41173</name>
    <name evidence="7" type="ORF">TMI583_LOCUS42749</name>
</gene>
<feature type="non-terminal residue" evidence="6">
    <location>
        <position position="1"/>
    </location>
</feature>
<comment type="subcellular location">
    <subcellularLocation>
        <location evidence="1">Mitochondrion</location>
    </subcellularLocation>
</comment>
<dbReference type="PANTHER" id="PTHR13391">
    <property type="entry name" value="MITOCHONDRIAL DISTRIBUTION REGULATOR MISATO"/>
    <property type="match status" value="1"/>
</dbReference>
<feature type="non-terminal residue" evidence="6">
    <location>
        <position position="443"/>
    </location>
</feature>
<dbReference type="EMBL" id="CAJOBA010069924">
    <property type="protein sequence ID" value="CAF4385257.1"/>
    <property type="molecule type" value="Genomic_DNA"/>
</dbReference>
<comment type="similarity">
    <text evidence="2">Belongs to the misato family.</text>
</comment>
<proteinExistence type="inferred from homology"/>
<dbReference type="Gene3D" id="3.40.50.1440">
    <property type="entry name" value="Tubulin/FtsZ, GTPase domain"/>
    <property type="match status" value="1"/>
</dbReference>
<evidence type="ECO:0000259" key="5">
    <source>
        <dbReference type="Pfam" id="PF14881"/>
    </source>
</evidence>
<accession>A0A8S2G1V7</accession>
<dbReference type="EMBL" id="CAJNOK010046743">
    <property type="protein sequence ID" value="CAF1584608.1"/>
    <property type="molecule type" value="Genomic_DNA"/>
</dbReference>
<evidence type="ECO:0000313" key="6">
    <source>
        <dbReference type="EMBL" id="CAF1584608.1"/>
    </source>
</evidence>
<name>A0A8S2G1V7_9BILA</name>
<reference evidence="6" key="1">
    <citation type="submission" date="2021-02" db="EMBL/GenBank/DDBJ databases">
        <authorList>
            <person name="Nowell W R."/>
        </authorList>
    </citation>
    <scope>NUCLEOTIDE SEQUENCE</scope>
</reference>
<dbReference type="Pfam" id="PF14881">
    <property type="entry name" value="Tubulin_3"/>
    <property type="match status" value="1"/>
</dbReference>
<dbReference type="Pfam" id="PF10644">
    <property type="entry name" value="Misat_Tub_SegII"/>
    <property type="match status" value="1"/>
</dbReference>
<dbReference type="InterPro" id="IPR019605">
    <property type="entry name" value="Misato_II_tubulin-like"/>
</dbReference>
<protein>
    <submittedName>
        <fullName evidence="6">Uncharacterized protein</fullName>
    </submittedName>
</protein>
<dbReference type="GO" id="GO:0007005">
    <property type="term" value="P:mitochondrion organization"/>
    <property type="evidence" value="ECO:0007669"/>
    <property type="project" value="InterPro"/>
</dbReference>
<dbReference type="InterPro" id="IPR049942">
    <property type="entry name" value="DML1/Misato"/>
</dbReference>
<dbReference type="GO" id="GO:0005739">
    <property type="term" value="C:mitochondrion"/>
    <property type="evidence" value="ECO:0007669"/>
    <property type="project" value="UniProtKB-SubCell"/>
</dbReference>